<reference evidence="3" key="1">
    <citation type="submission" date="2021-01" db="EMBL/GenBank/DDBJ databases">
        <authorList>
            <person name="Corre E."/>
            <person name="Pelletier E."/>
            <person name="Niang G."/>
            <person name="Scheremetjew M."/>
            <person name="Finn R."/>
            <person name="Kale V."/>
            <person name="Holt S."/>
            <person name="Cochrane G."/>
            <person name="Meng A."/>
            <person name="Brown T."/>
            <person name="Cohen L."/>
        </authorList>
    </citation>
    <scope>NUCLEOTIDE SEQUENCE</scope>
    <source>
        <strain evidence="3">NY070348D</strain>
    </source>
</reference>
<dbReference type="GO" id="GO:0005815">
    <property type="term" value="C:microtubule organizing center"/>
    <property type="evidence" value="ECO:0007669"/>
    <property type="project" value="TreeGrafter"/>
</dbReference>
<keyword evidence="1" id="KW-0175">Coiled coil</keyword>
<dbReference type="PANTHER" id="PTHR21574">
    <property type="entry name" value="CENTROSOMAL PROTEIN OF 120 KDA"/>
    <property type="match status" value="1"/>
</dbReference>
<organism evidence="3">
    <name type="scientific">Mucochytrium quahogii</name>
    <dbReference type="NCBI Taxonomy" id="96639"/>
    <lineage>
        <taxon>Eukaryota</taxon>
        <taxon>Sar</taxon>
        <taxon>Stramenopiles</taxon>
        <taxon>Bigyra</taxon>
        <taxon>Labyrinthulomycetes</taxon>
        <taxon>Thraustochytrida</taxon>
        <taxon>Thraustochytriidae</taxon>
        <taxon>Mucochytrium</taxon>
    </lineage>
</organism>
<feature type="compositionally biased region" description="Basic and acidic residues" evidence="2">
    <location>
        <begin position="1073"/>
        <end position="1093"/>
    </location>
</feature>
<feature type="compositionally biased region" description="Polar residues" evidence="2">
    <location>
        <begin position="348"/>
        <end position="367"/>
    </location>
</feature>
<feature type="compositionally biased region" description="Acidic residues" evidence="2">
    <location>
        <begin position="781"/>
        <end position="791"/>
    </location>
</feature>
<evidence type="ECO:0000256" key="1">
    <source>
        <dbReference type="SAM" id="Coils"/>
    </source>
</evidence>
<feature type="region of interest" description="Disordered" evidence="2">
    <location>
        <begin position="339"/>
        <end position="367"/>
    </location>
</feature>
<dbReference type="EMBL" id="HBHK01017564">
    <property type="protein sequence ID" value="CAD9691815.1"/>
    <property type="molecule type" value="Transcribed_RNA"/>
</dbReference>
<feature type="region of interest" description="Disordered" evidence="2">
    <location>
        <begin position="1057"/>
        <end position="1093"/>
    </location>
</feature>
<dbReference type="AlphaFoldDB" id="A0A7S2WKF3"/>
<dbReference type="PANTHER" id="PTHR21574:SF0">
    <property type="entry name" value="CENTROSOMAL PROTEIN OF 120 KDA"/>
    <property type="match status" value="1"/>
</dbReference>
<dbReference type="InterPro" id="IPR039893">
    <property type="entry name" value="CEP120-like"/>
</dbReference>
<feature type="coiled-coil region" evidence="1">
    <location>
        <begin position="849"/>
        <end position="1012"/>
    </location>
</feature>
<evidence type="ECO:0008006" key="4">
    <source>
        <dbReference type="Google" id="ProtNLM"/>
    </source>
</evidence>
<evidence type="ECO:0000256" key="2">
    <source>
        <dbReference type="SAM" id="MobiDB-lite"/>
    </source>
</evidence>
<dbReference type="GO" id="GO:0010564">
    <property type="term" value="P:regulation of cell cycle process"/>
    <property type="evidence" value="ECO:0007669"/>
    <property type="project" value="TreeGrafter"/>
</dbReference>
<name>A0A7S2WKF3_9STRA</name>
<feature type="region of interest" description="Disordered" evidence="2">
    <location>
        <begin position="497"/>
        <end position="521"/>
    </location>
</feature>
<accession>A0A7S2WKF3</accession>
<sequence length="1126" mass="128187">MTQNKELVVRGFKLAGVELVRDNPDDVECVLSACLNGQVRRSGLGQVLQGEGQKKDIEWKTDDVGSLGWIVSASEFKRIQIHEPRLRVDVLVQGEIVGFTHFDLRNVDYEHGSSVTEWRPIVTRGGDSKDGPKVQFMVTTRPVQHTVVEEDQMFDDELVLFEKHMENVGVVLGNESILIGKGGDMEMTLYITLRHTSGMGAVLLNDAVIKNTEYWLSYNIFGVTVETGRFMSAKHATFAPIKDSFKVQGNISQVAQFLQDNPVRIYLCQGTKSGESNVVASSLMSFDTLFSNGLDFAQSSSNCAFPFQQQSPYSFLGADNPSIAVLLELHIEGTLPQTVGGAPEQIPKATQENEPVDNDQSTTSNETSSGCYFRFGLCDVELDPFEDEDDTNPVVYVRLASLKEDRRSNLSKPFKRDDYGQLETVPVENVSMVVDQEQVIQVECVDPHGKVCATGRISMPWIDTDKLSIELISARDGATVVGNVRVGIKEISEEEYQSLLSPPSPKKPGSPTAHGIHTGPPVLSENVHTYRMTIDLRSVKGLTDTYNVYLQYSYPLFGALRATQTRPPILMDRFSERVIPHGLRLFQFDTSPKQLECVTQTEPLVVEMWHKDRYMVDKRLGFCAVPLRKLLESRPYYQWAGQTFATHRALELYREKYFKLPAKSSINLATERRKIERLEKQLSLPVVQVHGLETDLTICSYGENGSSRVKRIATVHCACTLENMGPCKPGSPKKKPVPATPVISPQHKAEREEQEVVTSSNGDDTASDHGAPDVPNQEFEDKCDDPDQGDESVAEDLAQELANAWGRFEAWKDAETQKWNVEMRTKLSVRMSELEQEWARREHERASALKLAQEQFKQLEERMHRTITDAERRERAVARLESELQRSAEQRMADLEVLNRRAREETEHQVNLHKNKSFALEGEVKRLRQALEQSEKRYRKVEDDFAEFREKVRKSPEAALQREIAQLQGTNAELTGRIDQEKEKTAIELLAKESLKAQLVQAARELERMRKAETHKAERQLDKLRLEYLAREERFVLDGDRQQLQEMRDELRELRSVTLRKPYTRPPSSPPEDTVRQPVEREVDDEKLQRLENEKRDLMQTGLYDETHPIIEQLNRHLKLVKQKRI</sequence>
<gene>
    <name evidence="3" type="ORF">QSP1433_LOCUS11124</name>
</gene>
<feature type="region of interest" description="Disordered" evidence="2">
    <location>
        <begin position="727"/>
        <end position="791"/>
    </location>
</feature>
<proteinExistence type="predicted"/>
<protein>
    <recommendedName>
        <fullName evidence="4">DUF3668 domain-containing protein</fullName>
    </recommendedName>
</protein>
<evidence type="ECO:0000313" key="3">
    <source>
        <dbReference type="EMBL" id="CAD9691815.1"/>
    </source>
</evidence>